<reference evidence="10" key="1">
    <citation type="submission" date="2020-11" db="EMBL/GenBank/DDBJ databases">
        <authorList>
            <person name="Tran Van P."/>
        </authorList>
    </citation>
    <scope>NUCLEOTIDE SEQUENCE</scope>
</reference>
<dbReference type="GO" id="GO:0003677">
    <property type="term" value="F:DNA binding"/>
    <property type="evidence" value="ECO:0007669"/>
    <property type="project" value="UniProtKB-KW"/>
</dbReference>
<gene>
    <name evidence="10" type="ORF">DSTB1V02_LOCUS5971</name>
</gene>
<dbReference type="EC" id="2.7.7.7" evidence="2"/>
<evidence type="ECO:0000256" key="3">
    <source>
        <dbReference type="ARBA" id="ARBA00022679"/>
    </source>
</evidence>
<keyword evidence="6" id="KW-0239">DNA-directed DNA polymerase</keyword>
<evidence type="ECO:0000313" key="10">
    <source>
        <dbReference type="EMBL" id="CAD7246111.1"/>
    </source>
</evidence>
<keyword evidence="11" id="KW-1185">Reference proteome</keyword>
<evidence type="ECO:0000313" key="11">
    <source>
        <dbReference type="Proteomes" id="UP000677054"/>
    </source>
</evidence>
<proteinExistence type="inferred from homology"/>
<evidence type="ECO:0000259" key="9">
    <source>
        <dbReference type="Pfam" id="PF03175"/>
    </source>
</evidence>
<evidence type="ECO:0000256" key="7">
    <source>
        <dbReference type="ARBA" id="ARBA00023125"/>
    </source>
</evidence>
<protein>
    <recommendedName>
        <fullName evidence="2">DNA-directed DNA polymerase</fullName>
        <ecNumber evidence="2">2.7.7.7</ecNumber>
    </recommendedName>
</protein>
<organism evidence="10">
    <name type="scientific">Darwinula stevensoni</name>
    <dbReference type="NCBI Taxonomy" id="69355"/>
    <lineage>
        <taxon>Eukaryota</taxon>
        <taxon>Metazoa</taxon>
        <taxon>Ecdysozoa</taxon>
        <taxon>Arthropoda</taxon>
        <taxon>Crustacea</taxon>
        <taxon>Oligostraca</taxon>
        <taxon>Ostracoda</taxon>
        <taxon>Podocopa</taxon>
        <taxon>Podocopida</taxon>
        <taxon>Darwinulocopina</taxon>
        <taxon>Darwinuloidea</taxon>
        <taxon>Darwinulidae</taxon>
        <taxon>Darwinula</taxon>
    </lineage>
</organism>
<evidence type="ECO:0000256" key="6">
    <source>
        <dbReference type="ARBA" id="ARBA00022932"/>
    </source>
</evidence>
<dbReference type="EMBL" id="CAJPEV010001039">
    <property type="protein sequence ID" value="CAG0890333.1"/>
    <property type="molecule type" value="Genomic_DNA"/>
</dbReference>
<comment type="similarity">
    <text evidence="1">Belongs to the DNA polymerase type-B family.</text>
</comment>
<dbReference type="Proteomes" id="UP000677054">
    <property type="component" value="Unassembled WGS sequence"/>
</dbReference>
<evidence type="ECO:0000256" key="2">
    <source>
        <dbReference type="ARBA" id="ARBA00012417"/>
    </source>
</evidence>
<dbReference type="OrthoDB" id="6740702at2759"/>
<keyword evidence="5" id="KW-0235">DNA replication</keyword>
<dbReference type="AlphaFoldDB" id="A0A7R9A2T4"/>
<evidence type="ECO:0000256" key="8">
    <source>
        <dbReference type="ARBA" id="ARBA00049244"/>
    </source>
</evidence>
<evidence type="ECO:0000256" key="1">
    <source>
        <dbReference type="ARBA" id="ARBA00005755"/>
    </source>
</evidence>
<dbReference type="InterPro" id="IPR004868">
    <property type="entry name" value="DNA-dir_DNA_pol_B_mt/vir"/>
</dbReference>
<dbReference type="GO" id="GO:0006260">
    <property type="term" value="P:DNA replication"/>
    <property type="evidence" value="ECO:0007669"/>
    <property type="project" value="UniProtKB-KW"/>
</dbReference>
<dbReference type="EMBL" id="LR900556">
    <property type="protein sequence ID" value="CAD7246111.1"/>
    <property type="molecule type" value="Genomic_DNA"/>
</dbReference>
<dbReference type="GO" id="GO:0003887">
    <property type="term" value="F:DNA-directed DNA polymerase activity"/>
    <property type="evidence" value="ECO:0007669"/>
    <property type="project" value="UniProtKB-KW"/>
</dbReference>
<feature type="domain" description="DNA-directed DNA polymerase family B mitochondria/virus" evidence="9">
    <location>
        <begin position="268"/>
        <end position="330"/>
    </location>
</feature>
<evidence type="ECO:0000256" key="4">
    <source>
        <dbReference type="ARBA" id="ARBA00022695"/>
    </source>
</evidence>
<sequence>MLISLEWRPARQWNIRRMEEAGGLLGRRRHENDGEHDVVGDCVPIIGYTIQEVGSRFIKRFNAHQKELRARFEESEFSGSPLSSIMASLNISIDEMLRKVTEGAEPRDFIRAIIKSDGMDHAISTKVTRVEDMSPELILTTVTEHLQSNKELELNGSFTLDFLLVSYCQGGTGLRIINPEIDKKVKRSIVQIQNEDDLCMARAIVVALAKVNVDPKWKSICDSRRPMQEEHARKLHEEAGVPLGKCGVEEARQFADHLGIQINIWHRTKKNEGYAFNFKEERKKYCRSDVDILRRACLKFRELLLQEADCDPFQYITIASISHAIFRRQHRMARLHGPQPADQYQARNEPSKR</sequence>
<keyword evidence="3" id="KW-0808">Transferase</keyword>
<evidence type="ECO:0000256" key="5">
    <source>
        <dbReference type="ARBA" id="ARBA00022705"/>
    </source>
</evidence>
<dbReference type="Pfam" id="PF03175">
    <property type="entry name" value="DNA_pol_B_2"/>
    <property type="match status" value="1"/>
</dbReference>
<keyword evidence="7" id="KW-0238">DNA-binding</keyword>
<comment type="catalytic activity">
    <reaction evidence="8">
        <text>DNA(n) + a 2'-deoxyribonucleoside 5'-triphosphate = DNA(n+1) + diphosphate</text>
        <dbReference type="Rhea" id="RHEA:22508"/>
        <dbReference type="Rhea" id="RHEA-COMP:17339"/>
        <dbReference type="Rhea" id="RHEA-COMP:17340"/>
        <dbReference type="ChEBI" id="CHEBI:33019"/>
        <dbReference type="ChEBI" id="CHEBI:61560"/>
        <dbReference type="ChEBI" id="CHEBI:173112"/>
        <dbReference type="EC" id="2.7.7.7"/>
    </reaction>
</comment>
<keyword evidence="4" id="KW-0548">Nucleotidyltransferase</keyword>
<name>A0A7R9A2T4_9CRUS</name>
<dbReference type="GO" id="GO:0000166">
    <property type="term" value="F:nucleotide binding"/>
    <property type="evidence" value="ECO:0007669"/>
    <property type="project" value="InterPro"/>
</dbReference>
<accession>A0A7R9A2T4</accession>